<proteinExistence type="predicted"/>
<accession>U6M5R2</accession>
<evidence type="ECO:0000256" key="2">
    <source>
        <dbReference type="ARBA" id="ARBA00023175"/>
    </source>
</evidence>
<reference evidence="5" key="2">
    <citation type="submission" date="2013-10" db="EMBL/GenBank/DDBJ databases">
        <authorList>
            <person name="Aslett M."/>
        </authorList>
    </citation>
    <scope>NUCLEOTIDE SEQUENCE [LARGE SCALE GENOMIC DNA]</scope>
    <source>
        <strain evidence="5">Weybridge</strain>
    </source>
</reference>
<dbReference type="RefSeq" id="XP_013336175.1">
    <property type="nucleotide sequence ID" value="XM_013480721.1"/>
</dbReference>
<feature type="compositionally biased region" description="Low complexity" evidence="4">
    <location>
        <begin position="103"/>
        <end position="121"/>
    </location>
</feature>
<dbReference type="Proteomes" id="UP000030763">
    <property type="component" value="Unassembled WGS sequence"/>
</dbReference>
<feature type="region of interest" description="Disordered" evidence="4">
    <location>
        <begin position="348"/>
        <end position="373"/>
    </location>
</feature>
<dbReference type="PANTHER" id="PTHR47968">
    <property type="entry name" value="CENTROMERE PROTEIN E"/>
    <property type="match status" value="1"/>
</dbReference>
<dbReference type="EMBL" id="HG720510">
    <property type="protein sequence ID" value="CDJ59527.1"/>
    <property type="molecule type" value="Genomic_DNA"/>
</dbReference>
<dbReference type="InterPro" id="IPR027640">
    <property type="entry name" value="Kinesin-like_fam"/>
</dbReference>
<keyword evidence="6" id="KW-1185">Reference proteome</keyword>
<feature type="compositionally biased region" description="Low complexity" evidence="4">
    <location>
        <begin position="497"/>
        <end position="529"/>
    </location>
</feature>
<feature type="compositionally biased region" description="Low complexity" evidence="4">
    <location>
        <begin position="17"/>
        <end position="39"/>
    </location>
</feature>
<feature type="compositionally biased region" description="Low complexity" evidence="4">
    <location>
        <begin position="671"/>
        <end position="680"/>
    </location>
</feature>
<evidence type="ECO:0000313" key="5">
    <source>
        <dbReference type="EMBL" id="CDJ59527.1"/>
    </source>
</evidence>
<feature type="compositionally biased region" description="Polar residues" evidence="4">
    <location>
        <begin position="156"/>
        <end position="178"/>
    </location>
</feature>
<feature type="region of interest" description="Disordered" evidence="4">
    <location>
        <begin position="497"/>
        <end position="530"/>
    </location>
</feature>
<dbReference type="OMA" id="CGVWNPL"/>
<dbReference type="PANTHER" id="PTHR47968:SF75">
    <property type="entry name" value="CENTROMERE-ASSOCIATED PROTEIN E"/>
    <property type="match status" value="1"/>
</dbReference>
<organism evidence="5 6">
    <name type="scientific">Eimeria maxima</name>
    <name type="common">Coccidian parasite</name>
    <dbReference type="NCBI Taxonomy" id="5804"/>
    <lineage>
        <taxon>Eukaryota</taxon>
        <taxon>Sar</taxon>
        <taxon>Alveolata</taxon>
        <taxon>Apicomplexa</taxon>
        <taxon>Conoidasida</taxon>
        <taxon>Coccidia</taxon>
        <taxon>Eucoccidiorida</taxon>
        <taxon>Eimeriorina</taxon>
        <taxon>Eimeriidae</taxon>
        <taxon>Eimeria</taxon>
    </lineage>
</organism>
<feature type="coiled-coil region" evidence="3">
    <location>
        <begin position="1482"/>
        <end position="1509"/>
    </location>
</feature>
<dbReference type="GO" id="GO:0007018">
    <property type="term" value="P:microtubule-based movement"/>
    <property type="evidence" value="ECO:0007669"/>
    <property type="project" value="InterPro"/>
</dbReference>
<feature type="region of interest" description="Disordered" evidence="4">
    <location>
        <begin position="98"/>
        <end position="183"/>
    </location>
</feature>
<dbReference type="GO" id="GO:0003777">
    <property type="term" value="F:microtubule motor activity"/>
    <property type="evidence" value="ECO:0007669"/>
    <property type="project" value="InterPro"/>
</dbReference>
<feature type="coiled-coil region" evidence="3">
    <location>
        <begin position="1298"/>
        <end position="1349"/>
    </location>
</feature>
<reference evidence="5" key="1">
    <citation type="submission" date="2013-10" db="EMBL/GenBank/DDBJ databases">
        <title>Genomic analysis of the causative agents of coccidiosis in chickens.</title>
        <authorList>
            <person name="Reid A.J."/>
            <person name="Blake D."/>
            <person name="Billington K."/>
            <person name="Browne H."/>
            <person name="Dunn M."/>
            <person name="Hung S."/>
            <person name="Kawahara F."/>
            <person name="Miranda-Saavedra D."/>
            <person name="Mourier T."/>
            <person name="Nagra H."/>
            <person name="Otto T.D."/>
            <person name="Rawlings N."/>
            <person name="Sanchez A."/>
            <person name="Sanders M."/>
            <person name="Subramaniam C."/>
            <person name="Tay Y."/>
            <person name="Dear P."/>
            <person name="Doerig C."/>
            <person name="Gruber A."/>
            <person name="Parkinson J."/>
            <person name="Shirley M."/>
            <person name="Wan K.L."/>
            <person name="Berriman M."/>
            <person name="Tomley F."/>
            <person name="Pain A."/>
        </authorList>
    </citation>
    <scope>NUCLEOTIDE SEQUENCE [LARGE SCALE GENOMIC DNA]</scope>
    <source>
        <strain evidence="5">Weybridge</strain>
    </source>
</reference>
<feature type="compositionally biased region" description="Low complexity" evidence="4">
    <location>
        <begin position="235"/>
        <end position="254"/>
    </location>
</feature>
<keyword evidence="1 3" id="KW-0175">Coiled coil</keyword>
<name>U6M5R2_EIMMA</name>
<keyword evidence="2" id="KW-0505">Motor protein</keyword>
<feature type="region of interest" description="Disordered" evidence="4">
    <location>
        <begin position="233"/>
        <end position="254"/>
    </location>
</feature>
<protein>
    <submittedName>
        <fullName evidence="5">Trichohyalin, putative</fullName>
    </submittedName>
</protein>
<dbReference type="GeneID" id="25336266"/>
<evidence type="ECO:0000256" key="3">
    <source>
        <dbReference type="SAM" id="Coils"/>
    </source>
</evidence>
<feature type="region of interest" description="Disordered" evidence="4">
    <location>
        <begin position="671"/>
        <end position="704"/>
    </location>
</feature>
<feature type="region of interest" description="Disordered" evidence="4">
    <location>
        <begin position="1"/>
        <end position="46"/>
    </location>
</feature>
<feature type="region of interest" description="Disordered" evidence="4">
    <location>
        <begin position="932"/>
        <end position="957"/>
    </location>
</feature>
<feature type="coiled-coil region" evidence="3">
    <location>
        <begin position="545"/>
        <end position="579"/>
    </location>
</feature>
<evidence type="ECO:0000256" key="1">
    <source>
        <dbReference type="ARBA" id="ARBA00023054"/>
    </source>
</evidence>
<evidence type="ECO:0000256" key="4">
    <source>
        <dbReference type="SAM" id="MobiDB-lite"/>
    </source>
</evidence>
<gene>
    <name evidence="5" type="ORF">EMWEY_00022800</name>
</gene>
<dbReference type="OrthoDB" id="348412at2759"/>
<feature type="compositionally biased region" description="Basic and acidic residues" evidence="4">
    <location>
        <begin position="681"/>
        <end position="700"/>
    </location>
</feature>
<evidence type="ECO:0000313" key="6">
    <source>
        <dbReference type="Proteomes" id="UP000030763"/>
    </source>
</evidence>
<sequence>MSFPLDELSNAFSMEGASPEAAQQEKQQQKPQQPHHSAAVAAEPLAGDETALFGPFRASTDYSSLSNLHTTEAGASIQAAVAPATPFGVSDAFGEWASASAAEHQPQQQIQHYQQQQEQEQAFGDLGNSDGGNHPFNRGESLRDGNQGSVAEVVNQGGSDSDTAINNAQSWNRRNSPQMPVDAQAPASFSGIVAALGADSGRSATTTDAPADTSVTIVAPEPAAYTVRSSSKEFSAIPRSPAPATTPASATESPQMRVLGDAKAVHLAAAAEEASGLQGTRSHASSHNLSRIVYSGALNNEGAVHVSAPQDSTVVTEDSTVVTEAAPEAGSPVAFAALASAASPDEVRVSALSGDPSKASSPGDASGIPTDSDLTQRTLDAAPVHASAAAAAAVAQETAAPTVTTFASTKPSSTAPVALSTRPVSAHAGGVAGDKGPTVTDTVAGAPETAAAYSSQAGAVHDWEAVERLSQKYRQLKKQNTLLKEALRQQQKQQQEQQQQQQQQGGEQHQSQQQQQQQQQQRQQEEPQGLVSQLQQQVALGEFTQRQLLDDLDTTQRELKRHKQQLQQLQQQLQQQHLLLLKTGATSPAGSAAASSWGLSLLGGGSAAAKDAELKALQQQVEVLREELQLKIEENERLHLEAFEERQQQQQQQQQLEATIRLLQQQQEDAQQQQQQQAADSAERQRQYDRLHQHQEEKIRQQQQELARAHDQEQLLLQRAKEDQQQFLLCQQQLRQEQQQAVAYYSTLLGCDYTRMPLLRCLDLPSGGYATAAAAAVAAQEELLRLIAAALGDLQHMLQCWAASLEVSAGTGAEQGIDGLSANSVDYLDAETPSNRLPRSLGLAWRIRTATRQARRAAMDSVASISTVSSILERAANAVGATAQPVTQRIHIRCDDFIEKLHKETDKLSTAFTRFVSLTLLAVSLQYDALSGPQQQNRQKRQQLNAEKGSDNGSVSDPFGQGAHVLSALLEELQRGSAALAAVANAASAFMKAGKTNRRTGGDNHVAADTQALSKQHFAELTAALEYPQEEQQQEVLRVSDMLPRKSHDIALQSTPFLSAKEQQQRQHVDLSMPFPWRGCSPLPPPRQQLDEQELPRSGCSKWLQQLGSCSGAAAAAGLTLSGWRGTAIATKERLLQLLVQKLTALLQTFRELHVQLLVLLHLVQKQPINRIITHISATAERAESVAGPLQPVRQRRCDQAVWLSAWLVVCDALRTLLMDSFYCSPVSSVDGGLSRLLQHSKLLLQLQRCPAYAALRSEAVDEVAAVGLRGASQARAILLSSGEKISTRDARQLISKQHAAEAEVAAAVAEVRLLEERMAEANKGAAQLREAQTAVALLQAEVVRLKKQAYSTGGSITTDTSPTRSSSSRCSAQLDVGAALLPGPTIPSFAAGELSPFVASKGSTSAGDAAAEGFAWPTSATTSNAADSVEQGTALTGLRIPTEERDGVYAQQLLLLQQKLQAEAAALSILKMQLSSAFKAVHALEDQRAALRHELRRSKEEAAAAAAAAVAAATETAASARLAEENYSQQLRLLSLHVAETHEKNKETQRKLAGLLKHKILCGRCGVWNPLSDLLVEGQSWGCCVMCSGRVTERPF</sequence>
<dbReference type="VEuPathDB" id="ToxoDB:EMWEY_00022800"/>